<protein>
    <recommendedName>
        <fullName evidence="5">NADH dehydrogenase [ubiquinone] 1 beta subcomplex subunit 2, mitochondrial</fullName>
    </recommendedName>
    <alternativeName>
        <fullName evidence="13">Complex I-AGGG</fullName>
    </alternativeName>
    <alternativeName>
        <fullName evidence="14">NADH-ubiquinone oxidoreductase AGGG subunit</fullName>
    </alternativeName>
</protein>
<evidence type="ECO:0000256" key="6">
    <source>
        <dbReference type="ARBA" id="ARBA00022448"/>
    </source>
</evidence>
<dbReference type="Proteomes" id="UP000694540">
    <property type="component" value="Unplaced"/>
</dbReference>
<evidence type="ECO:0000256" key="14">
    <source>
        <dbReference type="ARBA" id="ARBA00031736"/>
    </source>
</evidence>
<evidence type="ECO:0000256" key="2">
    <source>
        <dbReference type="ARBA" id="ARBA00004443"/>
    </source>
</evidence>
<gene>
    <name evidence="15" type="primary">NDUFB2</name>
</gene>
<comment type="function">
    <text evidence="1">Accessory subunit of the mitochondrial membrane respiratory chain NADH dehydrogenase (Complex I), that is believed not to be involved in catalysis. Complex I functions in the transfer of electrons from NADH to the respiratory chain. The immediate electron acceptor for the enzyme is believed to be ubiquinone.</text>
</comment>
<comment type="subcellular location">
    <subcellularLocation>
        <location evidence="2">Mitochondrion inner membrane</location>
        <topology evidence="2">Peripheral membrane protein</topology>
        <orientation evidence="2">Matrix side</orientation>
    </subcellularLocation>
</comment>
<keyword evidence="8" id="KW-0999">Mitochondrion inner membrane</keyword>
<dbReference type="GO" id="GO:0032981">
    <property type="term" value="P:mitochondrial respiratory chain complex I assembly"/>
    <property type="evidence" value="ECO:0007669"/>
    <property type="project" value="TreeGrafter"/>
</dbReference>
<dbReference type="PANTHER" id="PTHR15223:SF1">
    <property type="entry name" value="NADH DEHYDROGENASE [UBIQUINONE] 1 BETA SUBCOMPLEX SUBUNIT 2, MITOCHONDRIAL"/>
    <property type="match status" value="1"/>
</dbReference>
<evidence type="ECO:0000256" key="13">
    <source>
        <dbReference type="ARBA" id="ARBA00031368"/>
    </source>
</evidence>
<evidence type="ECO:0000256" key="1">
    <source>
        <dbReference type="ARBA" id="ARBA00003195"/>
    </source>
</evidence>
<evidence type="ECO:0000256" key="8">
    <source>
        <dbReference type="ARBA" id="ARBA00022792"/>
    </source>
</evidence>
<evidence type="ECO:0000313" key="16">
    <source>
        <dbReference type="Proteomes" id="UP000694540"/>
    </source>
</evidence>
<keyword evidence="10" id="KW-0249">Electron transport</keyword>
<dbReference type="PANTHER" id="PTHR15223">
    <property type="entry name" value="NADH-UBIQUINONE OXIDOREDUCTASE AGGG SUBUNIT"/>
    <property type="match status" value="1"/>
</dbReference>
<keyword evidence="9" id="KW-0809">Transit peptide</keyword>
<evidence type="ECO:0000313" key="15">
    <source>
        <dbReference type="Ensembl" id="ENSCWAP00000022033.1"/>
    </source>
</evidence>
<evidence type="ECO:0000256" key="7">
    <source>
        <dbReference type="ARBA" id="ARBA00022660"/>
    </source>
</evidence>
<dbReference type="GeneTree" id="ENSGT00390000004044"/>
<evidence type="ECO:0000256" key="10">
    <source>
        <dbReference type="ARBA" id="ARBA00022982"/>
    </source>
</evidence>
<evidence type="ECO:0000256" key="11">
    <source>
        <dbReference type="ARBA" id="ARBA00023128"/>
    </source>
</evidence>
<keyword evidence="6" id="KW-0813">Transport</keyword>
<evidence type="ECO:0000256" key="4">
    <source>
        <dbReference type="ARBA" id="ARBA00011533"/>
    </source>
</evidence>
<organism evidence="15 16">
    <name type="scientific">Catagonus wagneri</name>
    <name type="common">Chacoan peccary</name>
    <dbReference type="NCBI Taxonomy" id="51154"/>
    <lineage>
        <taxon>Eukaryota</taxon>
        <taxon>Metazoa</taxon>
        <taxon>Chordata</taxon>
        <taxon>Craniata</taxon>
        <taxon>Vertebrata</taxon>
        <taxon>Euteleostomi</taxon>
        <taxon>Mammalia</taxon>
        <taxon>Eutheria</taxon>
        <taxon>Laurasiatheria</taxon>
        <taxon>Artiodactyla</taxon>
        <taxon>Suina</taxon>
        <taxon>Tayassuidae</taxon>
        <taxon>Catagonus</taxon>
    </lineage>
</organism>
<keyword evidence="7" id="KW-0679">Respiratory chain</keyword>
<keyword evidence="11" id="KW-0496">Mitochondrion</keyword>
<dbReference type="Pfam" id="PF14813">
    <property type="entry name" value="NADH_B2"/>
    <property type="match status" value="1"/>
</dbReference>
<dbReference type="GO" id="GO:0045271">
    <property type="term" value="C:respiratory chain complex I"/>
    <property type="evidence" value="ECO:0007669"/>
    <property type="project" value="Ensembl"/>
</dbReference>
<evidence type="ECO:0000256" key="12">
    <source>
        <dbReference type="ARBA" id="ARBA00023136"/>
    </source>
</evidence>
<keyword evidence="16" id="KW-1185">Reference proteome</keyword>
<dbReference type="GO" id="GO:0005743">
    <property type="term" value="C:mitochondrial inner membrane"/>
    <property type="evidence" value="ECO:0007669"/>
    <property type="project" value="UniProtKB-SubCell"/>
</dbReference>
<proteinExistence type="inferred from homology"/>
<comment type="similarity">
    <text evidence="3">Belongs to the complex I NDUFB2 subunit family.</text>
</comment>
<reference evidence="15" key="1">
    <citation type="submission" date="2025-08" db="UniProtKB">
        <authorList>
            <consortium name="Ensembl"/>
        </authorList>
    </citation>
    <scope>IDENTIFICATION</scope>
</reference>
<dbReference type="InterPro" id="IPR026627">
    <property type="entry name" value="NDUFB2_animal"/>
</dbReference>
<comment type="subunit">
    <text evidence="4">Complex I is composed of 45 different subunits.</text>
</comment>
<evidence type="ECO:0000256" key="5">
    <source>
        <dbReference type="ARBA" id="ARBA00014585"/>
    </source>
</evidence>
<dbReference type="AlphaFoldDB" id="A0A8C3YKP1"/>
<accession>A0A8C3YKP1</accession>
<evidence type="ECO:0000256" key="9">
    <source>
        <dbReference type="ARBA" id="ARBA00022946"/>
    </source>
</evidence>
<dbReference type="Ensembl" id="ENSCWAT00000023901.1">
    <property type="protein sequence ID" value="ENSCWAP00000022033.1"/>
    <property type="gene ID" value="ENSCWAG00000016781.1"/>
</dbReference>
<name>A0A8C3YKP1_9CETA</name>
<evidence type="ECO:0000256" key="3">
    <source>
        <dbReference type="ARBA" id="ARBA00005923"/>
    </source>
</evidence>
<sequence length="105" mass="11802">MSVLKRLAPFARVGGHFLRGRSAGAAGGGGVRHAGGGVHIEPRYRQFPQLTRSQVIQAEFFSGAMWFWILWHFWHNSDAVLGHFPYPDPSQWTDEELGILPDDED</sequence>
<keyword evidence="12" id="KW-0472">Membrane</keyword>
<reference evidence="15" key="2">
    <citation type="submission" date="2025-09" db="UniProtKB">
        <authorList>
            <consortium name="Ensembl"/>
        </authorList>
    </citation>
    <scope>IDENTIFICATION</scope>
</reference>